<keyword evidence="1" id="KW-0812">Transmembrane</keyword>
<evidence type="ECO:0000256" key="1">
    <source>
        <dbReference type="SAM" id="Phobius"/>
    </source>
</evidence>
<dbReference type="Proteomes" id="UP000016016">
    <property type="component" value="Unassembled WGS sequence"/>
</dbReference>
<evidence type="ECO:0000313" key="2">
    <source>
        <dbReference type="EMBL" id="EFN91675.1"/>
    </source>
</evidence>
<comment type="caution">
    <text evidence="2">The sequence shown here is derived from an EMBL/GenBank/DDBJ whole genome shotgun (WGS) entry which is preliminary data.</text>
</comment>
<sequence>MLLFFGRLLVQRQRKEATQFFKVSWLIVLGFFGCFNYPLFGVGIESPVDLFIGQCAVYSSAHHHSTIFKDFALGFLSVCGYNLKHTFKNVLGAYSVNFPFHIFKTQRLVICVPLVHHSIANGGLAKNDVRRNHRQKTCQVPFLGRFGGVRSATSPCSRLCLWH</sequence>
<name>E1GUJ0_9BACT</name>
<dbReference type="PROSITE" id="PS51257">
    <property type="entry name" value="PROKAR_LIPOPROTEIN"/>
    <property type="match status" value="1"/>
</dbReference>
<reference evidence="2 3" key="1">
    <citation type="submission" date="2010-09" db="EMBL/GenBank/DDBJ databases">
        <authorList>
            <person name="Harkins D.M."/>
            <person name="Madupu R."/>
            <person name="Durkin A.S."/>
            <person name="Torralba M."/>
            <person name="Methe B."/>
            <person name="Sutton G.G."/>
            <person name="Nelson K.E."/>
        </authorList>
    </citation>
    <scope>NUCLEOTIDE SEQUENCE [LARGE SCALE GENOMIC DNA]</scope>
    <source>
        <strain evidence="2 3">CRIS 21A-A</strain>
    </source>
</reference>
<organism evidence="2 3">
    <name type="scientific">Prevotella amnii CRIS 21A-A</name>
    <dbReference type="NCBI Taxonomy" id="679191"/>
    <lineage>
        <taxon>Bacteria</taxon>
        <taxon>Pseudomonadati</taxon>
        <taxon>Bacteroidota</taxon>
        <taxon>Bacteroidia</taxon>
        <taxon>Bacteroidales</taxon>
        <taxon>Prevotellaceae</taxon>
        <taxon>Prevotella</taxon>
    </lineage>
</organism>
<dbReference type="EMBL" id="ADFQ01000024">
    <property type="protein sequence ID" value="EFN91675.1"/>
    <property type="molecule type" value="Genomic_DNA"/>
</dbReference>
<dbReference type="AlphaFoldDB" id="E1GUJ0"/>
<gene>
    <name evidence="2" type="ORF">HMPREF9018_2068</name>
</gene>
<keyword evidence="1" id="KW-0472">Membrane</keyword>
<evidence type="ECO:0000313" key="3">
    <source>
        <dbReference type="Proteomes" id="UP000016016"/>
    </source>
</evidence>
<feature type="transmembrane region" description="Helical" evidence="1">
    <location>
        <begin position="20"/>
        <end position="40"/>
    </location>
</feature>
<keyword evidence="1" id="KW-1133">Transmembrane helix</keyword>
<proteinExistence type="predicted"/>
<protein>
    <submittedName>
        <fullName evidence="2">Uncharacterized protein</fullName>
    </submittedName>
</protein>
<accession>E1GUJ0</accession>